<evidence type="ECO:0000256" key="4">
    <source>
        <dbReference type="ARBA" id="ARBA00022692"/>
    </source>
</evidence>
<dbReference type="InterPro" id="IPR051539">
    <property type="entry name" value="T4SS-coupling_protein"/>
</dbReference>
<dbReference type="InterPro" id="IPR025988">
    <property type="entry name" value="YWFCY_dom"/>
</dbReference>
<protein>
    <submittedName>
        <fullName evidence="9">Conjugal transfer protein TraG</fullName>
    </submittedName>
</protein>
<dbReference type="KEGG" id="pgin:FRZ67_19430"/>
<dbReference type="Pfam" id="PF02534">
    <property type="entry name" value="T4SS-DNA_transf"/>
    <property type="match status" value="1"/>
</dbReference>
<organism evidence="9 10">
    <name type="scientific">Panacibacter ginsenosidivorans</name>
    <dbReference type="NCBI Taxonomy" id="1813871"/>
    <lineage>
        <taxon>Bacteria</taxon>
        <taxon>Pseudomonadati</taxon>
        <taxon>Bacteroidota</taxon>
        <taxon>Chitinophagia</taxon>
        <taxon>Chitinophagales</taxon>
        <taxon>Chitinophagaceae</taxon>
        <taxon>Panacibacter</taxon>
    </lineage>
</organism>
<dbReference type="RefSeq" id="WP_147192247.1">
    <property type="nucleotide sequence ID" value="NZ_CP042435.1"/>
</dbReference>
<feature type="domain" description="YWFCY" evidence="8">
    <location>
        <begin position="6"/>
        <end position="149"/>
    </location>
</feature>
<feature type="transmembrane region" description="Helical" evidence="7">
    <location>
        <begin position="118"/>
        <end position="144"/>
    </location>
</feature>
<feature type="transmembrane region" description="Helical" evidence="7">
    <location>
        <begin position="21"/>
        <end position="43"/>
    </location>
</feature>
<keyword evidence="6 7" id="KW-0472">Membrane</keyword>
<comment type="similarity">
    <text evidence="2">Belongs to the VirD4/TraG family.</text>
</comment>
<evidence type="ECO:0000256" key="3">
    <source>
        <dbReference type="ARBA" id="ARBA00022475"/>
    </source>
</evidence>
<evidence type="ECO:0000256" key="5">
    <source>
        <dbReference type="ARBA" id="ARBA00022989"/>
    </source>
</evidence>
<dbReference type="InterPro" id="IPR003688">
    <property type="entry name" value="TraG/VirD4"/>
</dbReference>
<dbReference type="SUPFAM" id="SSF52540">
    <property type="entry name" value="P-loop containing nucleoside triphosphate hydrolases"/>
    <property type="match status" value="1"/>
</dbReference>
<proteinExistence type="inferred from homology"/>
<keyword evidence="3" id="KW-1003">Cell membrane</keyword>
<dbReference type="CDD" id="cd01127">
    <property type="entry name" value="TrwB_TraG_TraD_VirD4"/>
    <property type="match status" value="1"/>
</dbReference>
<evidence type="ECO:0000256" key="7">
    <source>
        <dbReference type="SAM" id="Phobius"/>
    </source>
</evidence>
<evidence type="ECO:0000313" key="10">
    <source>
        <dbReference type="Proteomes" id="UP000321533"/>
    </source>
</evidence>
<reference evidence="9 10" key="1">
    <citation type="journal article" date="2016" name="Int. J. Syst. Evol. Microbiol.">
        <title>Panacibacter ginsenosidivorans gen. nov., sp. nov., with ginsenoside converting activity isolated from soil of a ginseng field.</title>
        <authorList>
            <person name="Siddiqi M.Z."/>
            <person name="Muhammad Shafi S."/>
            <person name="Choi K.D."/>
            <person name="Im W.T."/>
        </authorList>
    </citation>
    <scope>NUCLEOTIDE SEQUENCE [LARGE SCALE GENOMIC DNA]</scope>
    <source>
        <strain evidence="9 10">Gsoil1550</strain>
    </source>
</reference>
<dbReference type="PANTHER" id="PTHR37937:SF1">
    <property type="entry name" value="CONJUGATIVE TRANSFER: DNA TRANSPORT"/>
    <property type="match status" value="1"/>
</dbReference>
<dbReference type="Proteomes" id="UP000321533">
    <property type="component" value="Chromosome"/>
</dbReference>
<dbReference type="AlphaFoldDB" id="A0A5B8VD16"/>
<dbReference type="GO" id="GO:0005886">
    <property type="term" value="C:plasma membrane"/>
    <property type="evidence" value="ECO:0007669"/>
    <property type="project" value="UniProtKB-SubCell"/>
</dbReference>
<keyword evidence="4 7" id="KW-0812">Transmembrane</keyword>
<feature type="transmembrane region" description="Helical" evidence="7">
    <location>
        <begin position="63"/>
        <end position="82"/>
    </location>
</feature>
<accession>A0A5B8VD16</accession>
<evidence type="ECO:0000256" key="2">
    <source>
        <dbReference type="ARBA" id="ARBA00008806"/>
    </source>
</evidence>
<dbReference type="Pfam" id="PF14293">
    <property type="entry name" value="YWFCY"/>
    <property type="match status" value="1"/>
</dbReference>
<feature type="transmembrane region" description="Helical" evidence="7">
    <location>
        <begin position="94"/>
        <end position="112"/>
    </location>
</feature>
<evidence type="ECO:0000313" key="9">
    <source>
        <dbReference type="EMBL" id="QEC69370.1"/>
    </source>
</evidence>
<comment type="subcellular location">
    <subcellularLocation>
        <location evidence="1">Cell membrane</location>
        <topology evidence="1">Multi-pass membrane protein</topology>
    </subcellularLocation>
</comment>
<dbReference type="Gene3D" id="3.40.50.300">
    <property type="entry name" value="P-loop containing nucleotide triphosphate hydrolases"/>
    <property type="match status" value="2"/>
</dbReference>
<evidence type="ECO:0000256" key="1">
    <source>
        <dbReference type="ARBA" id="ARBA00004651"/>
    </source>
</evidence>
<evidence type="ECO:0000259" key="8">
    <source>
        <dbReference type="Pfam" id="PF14293"/>
    </source>
</evidence>
<dbReference type="NCBIfam" id="NF041326">
    <property type="entry name" value="Bacteroid_MobC"/>
    <property type="match status" value="1"/>
</dbReference>
<dbReference type="InterPro" id="IPR027417">
    <property type="entry name" value="P-loop_NTPase"/>
</dbReference>
<dbReference type="OrthoDB" id="102453at2"/>
<dbReference type="PANTHER" id="PTHR37937">
    <property type="entry name" value="CONJUGATIVE TRANSFER: DNA TRANSPORT"/>
    <property type="match status" value="1"/>
</dbReference>
<keyword evidence="10" id="KW-1185">Reference proteome</keyword>
<gene>
    <name evidence="9" type="ORF">FRZ67_19430</name>
</gene>
<sequence>MSTTGENDQGLRKIIDMTRMISIVLLLLHFYYYCYAAFATWHLTYEITDRILANISRSGLFNSFQRSKIIALVFLFISLIGVRGRKSDKHNYRTALAYLLTGLLLYFISGLLLNWDTIITTVAVVYFMITATGYLLVLSGGVMLSRIIRNNLSNEVFNKHNETFPQEERLLENEYSINLPAEYIFKGKKRNSWINFLNARRSILCLGGPGSGKSFYIVENCIRQLTAKHFTQFIFDFKYPELTTLAYNEFLKHHKRYPVVPKFYTVNFSNLECSHRCNPLFPELMNDILDAMDASKTILLSINKTWSQRQGEFFVESPINLLAAVFWFLKKFQQGKYCTLPHAIELLQMEYDKVFTILNSEPEIRTLINPFINAYLNDVMETVESQFASVKIPMGRLSSPQLYYILSGNDFTLDINNPDEPKIVCLGNDPVKADALAPIISLFCDRLNKIINQQGKQKCATVYDEFATLRAGSVAKVIATGRSNNIVCILALQDYSQLKQVYSKEEAETIFNICGNVISGQVSGETAKLLAERFPKTMQDRQSLSINSNDTSISKSKQLEHAIPASTISSLSSGEFVGIVADNPDQPIELKPFHCRIKNDLEKIKKEKASYKALPIVRKVNRIIVESDFQRIKNEVAEIEVTVMQELLADPDKHILIIKKD</sequence>
<evidence type="ECO:0000256" key="6">
    <source>
        <dbReference type="ARBA" id="ARBA00023136"/>
    </source>
</evidence>
<name>A0A5B8VD16_9BACT</name>
<dbReference type="EMBL" id="CP042435">
    <property type="protein sequence ID" value="QEC69370.1"/>
    <property type="molecule type" value="Genomic_DNA"/>
</dbReference>
<keyword evidence="5 7" id="KW-1133">Transmembrane helix</keyword>